<evidence type="ECO:0000256" key="4">
    <source>
        <dbReference type="ARBA" id="ARBA00022692"/>
    </source>
</evidence>
<evidence type="ECO:0000256" key="9">
    <source>
        <dbReference type="RuleBase" id="RU000488"/>
    </source>
</evidence>
<evidence type="ECO:0000256" key="1">
    <source>
        <dbReference type="ARBA" id="ARBA00004141"/>
    </source>
</evidence>
<dbReference type="EMBL" id="VXIV02003319">
    <property type="protein sequence ID" value="KAF6018337.1"/>
    <property type="molecule type" value="Genomic_DNA"/>
</dbReference>
<reference evidence="10" key="1">
    <citation type="submission" date="2020-06" db="EMBL/GenBank/DDBJ databases">
        <title>Draft genome of Bugula neritina, a colonial animal packing powerful symbionts and potential medicines.</title>
        <authorList>
            <person name="Rayko M."/>
        </authorList>
    </citation>
    <scope>NUCLEOTIDE SEQUENCE [LARGE SCALE GENOMIC DNA]</scope>
    <source>
        <strain evidence="10">Kwan_BN1</strain>
    </source>
</reference>
<feature type="repeat" description="Solcar" evidence="8">
    <location>
        <begin position="30"/>
        <end position="119"/>
    </location>
</feature>
<evidence type="ECO:0000256" key="3">
    <source>
        <dbReference type="ARBA" id="ARBA00022448"/>
    </source>
</evidence>
<dbReference type="InterPro" id="IPR018108">
    <property type="entry name" value="MCP_transmembrane"/>
</dbReference>
<evidence type="ECO:0000313" key="10">
    <source>
        <dbReference type="EMBL" id="KAF6018337.1"/>
    </source>
</evidence>
<name>A0A7J7IXS0_BUGNE</name>
<sequence>MLREITYSSIRSGFYEPIKVLLGGTDRHHTSMHVKIVAGATAGLLGSAFTTPTDILKVRLQADGIRKKPRLYRNTLDCFLQLYKQQGFTGLFTGATPNMMRAVCLTSMQFPVYDHTKHTLLNYNILNEGFPLHS</sequence>
<dbReference type="Proteomes" id="UP000593567">
    <property type="component" value="Unassembled WGS sequence"/>
</dbReference>
<dbReference type="InterPro" id="IPR023395">
    <property type="entry name" value="MCP_dom_sf"/>
</dbReference>
<organism evidence="10 11">
    <name type="scientific">Bugula neritina</name>
    <name type="common">Brown bryozoan</name>
    <name type="synonym">Sertularia neritina</name>
    <dbReference type="NCBI Taxonomy" id="10212"/>
    <lineage>
        <taxon>Eukaryota</taxon>
        <taxon>Metazoa</taxon>
        <taxon>Spiralia</taxon>
        <taxon>Lophotrochozoa</taxon>
        <taxon>Bryozoa</taxon>
        <taxon>Gymnolaemata</taxon>
        <taxon>Cheilostomatida</taxon>
        <taxon>Flustrina</taxon>
        <taxon>Buguloidea</taxon>
        <taxon>Bugulidae</taxon>
        <taxon>Bugula</taxon>
    </lineage>
</organism>
<evidence type="ECO:0000313" key="11">
    <source>
        <dbReference type="Proteomes" id="UP000593567"/>
    </source>
</evidence>
<keyword evidence="6" id="KW-1133">Transmembrane helix</keyword>
<keyword evidence="11" id="KW-1185">Reference proteome</keyword>
<comment type="similarity">
    <text evidence="2 9">Belongs to the mitochondrial carrier (TC 2.A.29) family.</text>
</comment>
<gene>
    <name evidence="10" type="ORF">EB796_023349</name>
</gene>
<keyword evidence="3 9" id="KW-0813">Transport</keyword>
<dbReference type="PANTHER" id="PTHR45618">
    <property type="entry name" value="MITOCHONDRIAL DICARBOXYLATE CARRIER-RELATED"/>
    <property type="match status" value="1"/>
</dbReference>
<proteinExistence type="inferred from homology"/>
<evidence type="ECO:0000256" key="2">
    <source>
        <dbReference type="ARBA" id="ARBA00006375"/>
    </source>
</evidence>
<dbReference type="PROSITE" id="PS50920">
    <property type="entry name" value="SOLCAR"/>
    <property type="match status" value="1"/>
</dbReference>
<keyword evidence="5" id="KW-0677">Repeat</keyword>
<accession>A0A7J7IXS0</accession>
<dbReference type="GO" id="GO:0016020">
    <property type="term" value="C:membrane"/>
    <property type="evidence" value="ECO:0007669"/>
    <property type="project" value="UniProtKB-SubCell"/>
</dbReference>
<comment type="subcellular location">
    <subcellularLocation>
        <location evidence="1">Membrane</location>
        <topology evidence="1">Multi-pass membrane protein</topology>
    </subcellularLocation>
</comment>
<dbReference type="OrthoDB" id="18574at2759"/>
<evidence type="ECO:0000256" key="7">
    <source>
        <dbReference type="ARBA" id="ARBA00023136"/>
    </source>
</evidence>
<keyword evidence="4 8" id="KW-0812">Transmembrane</keyword>
<keyword evidence="7 8" id="KW-0472">Membrane</keyword>
<dbReference type="Gene3D" id="1.50.40.10">
    <property type="entry name" value="Mitochondrial carrier domain"/>
    <property type="match status" value="1"/>
</dbReference>
<evidence type="ECO:0000256" key="5">
    <source>
        <dbReference type="ARBA" id="ARBA00022737"/>
    </source>
</evidence>
<evidence type="ECO:0000256" key="8">
    <source>
        <dbReference type="PROSITE-ProRule" id="PRU00282"/>
    </source>
</evidence>
<comment type="caution">
    <text evidence="10">The sequence shown here is derived from an EMBL/GenBank/DDBJ whole genome shotgun (WGS) entry which is preliminary data.</text>
</comment>
<dbReference type="InterPro" id="IPR050391">
    <property type="entry name" value="Mito_Metabolite_Transporter"/>
</dbReference>
<dbReference type="Pfam" id="PF00153">
    <property type="entry name" value="Mito_carr"/>
    <property type="match status" value="1"/>
</dbReference>
<dbReference type="AlphaFoldDB" id="A0A7J7IXS0"/>
<dbReference type="SUPFAM" id="SSF103506">
    <property type="entry name" value="Mitochondrial carrier"/>
    <property type="match status" value="1"/>
</dbReference>
<evidence type="ECO:0000256" key="6">
    <source>
        <dbReference type="ARBA" id="ARBA00022989"/>
    </source>
</evidence>
<protein>
    <submittedName>
        <fullName evidence="10">Uncharacterized protein</fullName>
    </submittedName>
</protein>